<dbReference type="Gene3D" id="1.10.101.10">
    <property type="entry name" value="PGBD-like superfamily/PGBD"/>
    <property type="match status" value="1"/>
</dbReference>
<dbReference type="Proteomes" id="UP000078272">
    <property type="component" value="Unassembled WGS sequence"/>
</dbReference>
<accession>A0A175R8W3</accession>
<protein>
    <recommendedName>
        <fullName evidence="1">Peptidoglycan binding-like domain-containing protein</fullName>
    </recommendedName>
</protein>
<evidence type="ECO:0000313" key="2">
    <source>
        <dbReference type="EMBL" id="KTQ94991.1"/>
    </source>
</evidence>
<dbReference type="SUPFAM" id="SSF55166">
    <property type="entry name" value="Hedgehog/DD-peptidase"/>
    <property type="match status" value="1"/>
</dbReference>
<dbReference type="PATRIC" id="fig|401562.3.peg.2350"/>
<evidence type="ECO:0000259" key="1">
    <source>
        <dbReference type="Pfam" id="PF01471"/>
    </source>
</evidence>
<dbReference type="InterPro" id="IPR036365">
    <property type="entry name" value="PGBD-like_sf"/>
</dbReference>
<dbReference type="Pfam" id="PF01471">
    <property type="entry name" value="PG_binding_1"/>
    <property type="match status" value="1"/>
</dbReference>
<dbReference type="AlphaFoldDB" id="A0A175R8W3"/>
<evidence type="ECO:0000313" key="3">
    <source>
        <dbReference type="Proteomes" id="UP000078272"/>
    </source>
</evidence>
<name>A0A175R8W3_9HYPH</name>
<comment type="caution">
    <text evidence="2">The sequence shown here is derived from an EMBL/GenBank/DDBJ whole genome shotgun (WGS) entry which is preliminary data.</text>
</comment>
<gene>
    <name evidence="2" type="ORF">NS226_13755</name>
</gene>
<proteinExistence type="predicted"/>
<dbReference type="EMBL" id="LDPZ01000026">
    <property type="protein sequence ID" value="KTQ94991.1"/>
    <property type="molecule type" value="Genomic_DNA"/>
</dbReference>
<dbReference type="RefSeq" id="WP_058635465.1">
    <property type="nucleotide sequence ID" value="NZ_LDPZ01000026.1"/>
</dbReference>
<feature type="domain" description="Peptidoglycan binding-like" evidence="1">
    <location>
        <begin position="6"/>
        <end position="56"/>
    </location>
</feature>
<dbReference type="SUPFAM" id="SSF47090">
    <property type="entry name" value="PGBD-like"/>
    <property type="match status" value="1"/>
</dbReference>
<dbReference type="InterPro" id="IPR002477">
    <property type="entry name" value="Peptidoglycan-bd-like"/>
</dbReference>
<sequence>MDFNNWLQSRLTAHGYAVGAIDGVIDGTTVAALKAFQSSRRLPMSGQGDAATVAALRSQASAVTPAEQAIIGNIDTPTPLASLPNIVKPIWPRQDDVPTFFGKVGEDQVGVEPPYALYLAWAPSTLVRRITVHTKVADAVGRALGVIGNAYSAKEREALGLDRFGGSLNVRRMRGGSRYSMHSWGIALDFDPQRNGLTTRAPDARLSHDDAKAFWKAWKAEGALPLGEAIGRDWMHVQFARL</sequence>
<dbReference type="OrthoDB" id="9816507at2"/>
<dbReference type="InterPro" id="IPR009045">
    <property type="entry name" value="Zn_M74/Hedgehog-like"/>
</dbReference>
<organism evidence="2 3">
    <name type="scientific">Aureimonas ureilytica</name>
    <dbReference type="NCBI Taxonomy" id="401562"/>
    <lineage>
        <taxon>Bacteria</taxon>
        <taxon>Pseudomonadati</taxon>
        <taxon>Pseudomonadota</taxon>
        <taxon>Alphaproteobacteria</taxon>
        <taxon>Hyphomicrobiales</taxon>
        <taxon>Aurantimonadaceae</taxon>
        <taxon>Aureimonas</taxon>
    </lineage>
</organism>
<dbReference type="InterPro" id="IPR036366">
    <property type="entry name" value="PGBDSf"/>
</dbReference>
<reference evidence="2 3" key="1">
    <citation type="journal article" date="2016" name="Front. Microbiol.">
        <title>Genomic Resource of Rice Seed Associated Bacteria.</title>
        <authorList>
            <person name="Midha S."/>
            <person name="Bansal K."/>
            <person name="Sharma S."/>
            <person name="Kumar N."/>
            <person name="Patil P.P."/>
            <person name="Chaudhry V."/>
            <person name="Patil P.B."/>
        </authorList>
    </citation>
    <scope>NUCLEOTIDE SEQUENCE [LARGE SCALE GENOMIC DNA]</scope>
    <source>
        <strain evidence="2 3">NS226</strain>
    </source>
</reference>